<keyword evidence="9 11" id="KW-0482">Metalloprotease</keyword>
<dbReference type="Pfam" id="PF17820">
    <property type="entry name" value="PDZ_6"/>
    <property type="match status" value="1"/>
</dbReference>
<name>A0A928VIF2_9CYAN</name>
<dbReference type="EC" id="3.4.24.-" evidence="11"/>
<dbReference type="GO" id="GO:0016020">
    <property type="term" value="C:membrane"/>
    <property type="evidence" value="ECO:0007669"/>
    <property type="project" value="UniProtKB-SubCell"/>
</dbReference>
<evidence type="ECO:0000313" key="13">
    <source>
        <dbReference type="EMBL" id="MBE9029181.1"/>
    </source>
</evidence>
<evidence type="ECO:0000256" key="8">
    <source>
        <dbReference type="ARBA" id="ARBA00022989"/>
    </source>
</evidence>
<comment type="cofactor">
    <cofactor evidence="1 11">
        <name>Zn(2+)</name>
        <dbReference type="ChEBI" id="CHEBI:29105"/>
    </cofactor>
</comment>
<evidence type="ECO:0000256" key="7">
    <source>
        <dbReference type="ARBA" id="ARBA00022833"/>
    </source>
</evidence>
<keyword evidence="11" id="KW-0479">Metal-binding</keyword>
<evidence type="ECO:0000256" key="3">
    <source>
        <dbReference type="ARBA" id="ARBA00007931"/>
    </source>
</evidence>
<keyword evidence="4" id="KW-0645">Protease</keyword>
<organism evidence="13 14">
    <name type="scientific">Romeriopsis navalis LEGE 11480</name>
    <dbReference type="NCBI Taxonomy" id="2777977"/>
    <lineage>
        <taxon>Bacteria</taxon>
        <taxon>Bacillati</taxon>
        <taxon>Cyanobacteriota</taxon>
        <taxon>Cyanophyceae</taxon>
        <taxon>Leptolyngbyales</taxon>
        <taxon>Leptolyngbyaceae</taxon>
        <taxon>Romeriopsis</taxon>
        <taxon>Romeriopsis navalis</taxon>
    </lineage>
</organism>
<evidence type="ECO:0000256" key="5">
    <source>
        <dbReference type="ARBA" id="ARBA00022692"/>
    </source>
</evidence>
<dbReference type="AlphaFoldDB" id="A0A928VIF2"/>
<dbReference type="RefSeq" id="WP_264324002.1">
    <property type="nucleotide sequence ID" value="NZ_JADEXQ010000012.1"/>
</dbReference>
<comment type="similarity">
    <text evidence="3 11">Belongs to the peptidase M50B family.</text>
</comment>
<dbReference type="NCBIfam" id="TIGR00054">
    <property type="entry name" value="RIP metalloprotease RseP"/>
    <property type="match status" value="1"/>
</dbReference>
<dbReference type="GO" id="GO:0046872">
    <property type="term" value="F:metal ion binding"/>
    <property type="evidence" value="ECO:0007669"/>
    <property type="project" value="UniProtKB-KW"/>
</dbReference>
<dbReference type="Proteomes" id="UP000625316">
    <property type="component" value="Unassembled WGS sequence"/>
</dbReference>
<keyword evidence="10 11" id="KW-0472">Membrane</keyword>
<dbReference type="SUPFAM" id="SSF50156">
    <property type="entry name" value="PDZ domain-like"/>
    <property type="match status" value="1"/>
</dbReference>
<dbReference type="InterPro" id="IPR036034">
    <property type="entry name" value="PDZ_sf"/>
</dbReference>
<dbReference type="PROSITE" id="PS50106">
    <property type="entry name" value="PDZ"/>
    <property type="match status" value="1"/>
</dbReference>
<dbReference type="InterPro" id="IPR008915">
    <property type="entry name" value="Peptidase_M50"/>
</dbReference>
<dbReference type="PANTHER" id="PTHR42837">
    <property type="entry name" value="REGULATOR OF SIGMA-E PROTEASE RSEP"/>
    <property type="match status" value="1"/>
</dbReference>
<dbReference type="Gene3D" id="2.30.42.10">
    <property type="match status" value="1"/>
</dbReference>
<sequence length="360" mass="38478">MSALQVILLLALLIFVHELGHFLAARLQGIYANRFSIGFGPVLWKYQGEQTEYALRALPLGGFVGFPDDDPDSEIPPNDPNLLRNRPVMDRAIVISAGVIANLLFAYFVLVSQVGLVGIPTLNFEPGVKIAPVMADSPAQAAGLQDGDLVLRVNGINLPAQRESLDLLKDEIGRNPGKAVKLELKRGDAQQTLDVTPKATKSATGEDIGRIGVGLASNGTPFYKRPSGIGNVIGEASNRFQMIVVQTVKGFGQLITNFGGTANQVAGPVAIVSEGAKLAKADPTNLFTFAALISINLAVINILPLPALDGGQLMFLMFEAIFRKPVSKRIQDSFMQTGLVLMLGLGVFLIIRDTANLLPK</sequence>
<dbReference type="EMBL" id="JADEXQ010000012">
    <property type="protein sequence ID" value="MBE9029181.1"/>
    <property type="molecule type" value="Genomic_DNA"/>
</dbReference>
<feature type="domain" description="PDZ" evidence="12">
    <location>
        <begin position="115"/>
        <end position="170"/>
    </location>
</feature>
<feature type="transmembrane region" description="Helical" evidence="11">
    <location>
        <begin position="286"/>
        <end position="308"/>
    </location>
</feature>
<accession>A0A928VIF2</accession>
<dbReference type="CDD" id="cd06163">
    <property type="entry name" value="S2P-M50_PDZ_RseP-like"/>
    <property type="match status" value="1"/>
</dbReference>
<dbReference type="CDD" id="cd23081">
    <property type="entry name" value="cpPDZ_EcRseP-like"/>
    <property type="match status" value="1"/>
</dbReference>
<keyword evidence="6 11" id="KW-0378">Hydrolase</keyword>
<dbReference type="GO" id="GO:0006508">
    <property type="term" value="P:proteolysis"/>
    <property type="evidence" value="ECO:0007669"/>
    <property type="project" value="UniProtKB-KW"/>
</dbReference>
<evidence type="ECO:0000256" key="11">
    <source>
        <dbReference type="RuleBase" id="RU362031"/>
    </source>
</evidence>
<evidence type="ECO:0000256" key="10">
    <source>
        <dbReference type="ARBA" id="ARBA00023136"/>
    </source>
</evidence>
<dbReference type="InterPro" id="IPR041489">
    <property type="entry name" value="PDZ_6"/>
</dbReference>
<feature type="transmembrane region" description="Helical" evidence="11">
    <location>
        <begin position="333"/>
        <end position="351"/>
    </location>
</feature>
<evidence type="ECO:0000256" key="9">
    <source>
        <dbReference type="ARBA" id="ARBA00023049"/>
    </source>
</evidence>
<dbReference type="SMART" id="SM00228">
    <property type="entry name" value="PDZ"/>
    <property type="match status" value="1"/>
</dbReference>
<keyword evidence="7 11" id="KW-0862">Zinc</keyword>
<dbReference type="InterPro" id="IPR001478">
    <property type="entry name" value="PDZ"/>
</dbReference>
<dbReference type="PANTHER" id="PTHR42837:SF2">
    <property type="entry name" value="MEMBRANE METALLOPROTEASE ARASP2, CHLOROPLASTIC-RELATED"/>
    <property type="match status" value="1"/>
</dbReference>
<evidence type="ECO:0000256" key="4">
    <source>
        <dbReference type="ARBA" id="ARBA00022670"/>
    </source>
</evidence>
<proteinExistence type="inferred from homology"/>
<evidence type="ECO:0000256" key="2">
    <source>
        <dbReference type="ARBA" id="ARBA00004141"/>
    </source>
</evidence>
<feature type="transmembrane region" description="Helical" evidence="11">
    <location>
        <begin position="92"/>
        <end position="110"/>
    </location>
</feature>
<evidence type="ECO:0000259" key="12">
    <source>
        <dbReference type="PROSITE" id="PS50106"/>
    </source>
</evidence>
<dbReference type="InterPro" id="IPR004387">
    <property type="entry name" value="Pept_M50_Zn"/>
</dbReference>
<protein>
    <recommendedName>
        <fullName evidence="11">Zinc metalloprotease</fullName>
        <ecNumber evidence="11">3.4.24.-</ecNumber>
    </recommendedName>
</protein>
<dbReference type="Pfam" id="PF02163">
    <property type="entry name" value="Peptidase_M50"/>
    <property type="match status" value="1"/>
</dbReference>
<evidence type="ECO:0000313" key="14">
    <source>
        <dbReference type="Proteomes" id="UP000625316"/>
    </source>
</evidence>
<keyword evidence="14" id="KW-1185">Reference proteome</keyword>
<dbReference type="GO" id="GO:0004222">
    <property type="term" value="F:metalloendopeptidase activity"/>
    <property type="evidence" value="ECO:0007669"/>
    <property type="project" value="InterPro"/>
</dbReference>
<comment type="caution">
    <text evidence="13">The sequence shown here is derived from an EMBL/GenBank/DDBJ whole genome shotgun (WGS) entry which is preliminary data.</text>
</comment>
<keyword evidence="8 11" id="KW-1133">Transmembrane helix</keyword>
<comment type="subcellular location">
    <subcellularLocation>
        <location evidence="2">Membrane</location>
        <topology evidence="2">Multi-pass membrane protein</topology>
    </subcellularLocation>
</comment>
<evidence type="ECO:0000256" key="1">
    <source>
        <dbReference type="ARBA" id="ARBA00001947"/>
    </source>
</evidence>
<keyword evidence="5 11" id="KW-0812">Transmembrane</keyword>
<gene>
    <name evidence="13" type="primary">rseP</name>
    <name evidence="13" type="ORF">IQ266_05320</name>
</gene>
<reference evidence="13" key="1">
    <citation type="submission" date="2020-10" db="EMBL/GenBank/DDBJ databases">
        <authorList>
            <person name="Castelo-Branco R."/>
            <person name="Eusebio N."/>
            <person name="Adriana R."/>
            <person name="Vieira A."/>
            <person name="Brugerolle De Fraissinette N."/>
            <person name="Rezende De Castro R."/>
            <person name="Schneider M.P."/>
            <person name="Vasconcelos V."/>
            <person name="Leao P.N."/>
        </authorList>
    </citation>
    <scope>NUCLEOTIDE SEQUENCE</scope>
    <source>
        <strain evidence="13">LEGE 11480</strain>
    </source>
</reference>
<evidence type="ECO:0000256" key="6">
    <source>
        <dbReference type="ARBA" id="ARBA00022801"/>
    </source>
</evidence>